<dbReference type="AlphaFoldDB" id="A0A434AWA0"/>
<protein>
    <submittedName>
        <fullName evidence="1">Uncharacterized protein</fullName>
    </submittedName>
</protein>
<dbReference type="EMBL" id="RJJX01000006">
    <property type="protein sequence ID" value="RUT78762.1"/>
    <property type="molecule type" value="Genomic_DNA"/>
</dbReference>
<name>A0A434AWA0_9BACT</name>
<sequence>MSDQQNLLDHLEEIKAVLNEEMVYCDMPYLVYINECEGLHTRAQLDLPMLEAFNFDATKLDRLLDLTGALRTAQSNWESMKTDKQKAIDAWEKEAPAMYELHDDLIAQMSFAFRADASLLKKLAAIKVGDSRADTIQDMASLSVLGKENKELLTAINFDLSQLDIAAEMADKVGGLLGDINGRMYFEDDIKLIRDKAFTLTKQVVDEIRSYGKFVFRKNEAKRQAYSSKYHRERVAAYRKAKAAEAKTN</sequence>
<evidence type="ECO:0000313" key="1">
    <source>
        <dbReference type="EMBL" id="RUT78762.1"/>
    </source>
</evidence>
<organism evidence="1 2">
    <name type="scientific">Ancylomarina longa</name>
    <dbReference type="NCBI Taxonomy" id="2487017"/>
    <lineage>
        <taxon>Bacteria</taxon>
        <taxon>Pseudomonadati</taxon>
        <taxon>Bacteroidota</taxon>
        <taxon>Bacteroidia</taxon>
        <taxon>Marinilabiliales</taxon>
        <taxon>Marinifilaceae</taxon>
        <taxon>Ancylomarina</taxon>
    </lineage>
</organism>
<dbReference type="RefSeq" id="WP_127343158.1">
    <property type="nucleotide sequence ID" value="NZ_RJJX01000006.1"/>
</dbReference>
<reference evidence="1 2" key="1">
    <citation type="submission" date="2018-11" db="EMBL/GenBank/DDBJ databases">
        <title>Parancylomarina longa gen. nov., sp. nov., isolated from sediments of southern Okinawa.</title>
        <authorList>
            <person name="Fu T."/>
        </authorList>
    </citation>
    <scope>NUCLEOTIDE SEQUENCE [LARGE SCALE GENOMIC DNA]</scope>
    <source>
        <strain evidence="1 2">T3-2 S1-C</strain>
    </source>
</reference>
<comment type="caution">
    <text evidence="1">The sequence shown here is derived from an EMBL/GenBank/DDBJ whole genome shotgun (WGS) entry which is preliminary data.</text>
</comment>
<gene>
    <name evidence="1" type="ORF">DLK05_06380</name>
</gene>
<dbReference type="OrthoDB" id="1115578at2"/>
<keyword evidence="2" id="KW-1185">Reference proteome</keyword>
<accession>A0A434AWA0</accession>
<evidence type="ECO:0000313" key="2">
    <source>
        <dbReference type="Proteomes" id="UP000282985"/>
    </source>
</evidence>
<dbReference type="Proteomes" id="UP000282985">
    <property type="component" value="Unassembled WGS sequence"/>
</dbReference>
<proteinExistence type="predicted"/>